<gene>
    <name evidence="1" type="ORF">EYF80_010182</name>
</gene>
<dbReference type="EMBL" id="SRLO01000063">
    <property type="protein sequence ID" value="TNN79600.1"/>
    <property type="molecule type" value="Genomic_DNA"/>
</dbReference>
<organism evidence="1 2">
    <name type="scientific">Liparis tanakae</name>
    <name type="common">Tanaka's snailfish</name>
    <dbReference type="NCBI Taxonomy" id="230148"/>
    <lineage>
        <taxon>Eukaryota</taxon>
        <taxon>Metazoa</taxon>
        <taxon>Chordata</taxon>
        <taxon>Craniata</taxon>
        <taxon>Vertebrata</taxon>
        <taxon>Euteleostomi</taxon>
        <taxon>Actinopterygii</taxon>
        <taxon>Neopterygii</taxon>
        <taxon>Teleostei</taxon>
        <taxon>Neoteleostei</taxon>
        <taxon>Acanthomorphata</taxon>
        <taxon>Eupercaria</taxon>
        <taxon>Perciformes</taxon>
        <taxon>Cottioidei</taxon>
        <taxon>Cottales</taxon>
        <taxon>Liparidae</taxon>
        <taxon>Liparis</taxon>
    </lineage>
</organism>
<dbReference type="AlphaFoldDB" id="A0A4Z2ING5"/>
<keyword evidence="2" id="KW-1185">Reference proteome</keyword>
<reference evidence="1 2" key="1">
    <citation type="submission" date="2019-03" db="EMBL/GenBank/DDBJ databases">
        <title>First draft genome of Liparis tanakae, snailfish: a comprehensive survey of snailfish specific genes.</title>
        <authorList>
            <person name="Kim W."/>
            <person name="Song I."/>
            <person name="Jeong J.-H."/>
            <person name="Kim D."/>
            <person name="Kim S."/>
            <person name="Ryu S."/>
            <person name="Song J.Y."/>
            <person name="Lee S.K."/>
        </authorList>
    </citation>
    <scope>NUCLEOTIDE SEQUENCE [LARGE SCALE GENOMIC DNA]</scope>
    <source>
        <tissue evidence="1">Muscle</tissue>
    </source>
</reference>
<comment type="caution">
    <text evidence="1">The sequence shown here is derived from an EMBL/GenBank/DDBJ whole genome shotgun (WGS) entry which is preliminary data.</text>
</comment>
<dbReference type="Proteomes" id="UP000314294">
    <property type="component" value="Unassembled WGS sequence"/>
</dbReference>
<protein>
    <submittedName>
        <fullName evidence="1">Uncharacterized protein</fullName>
    </submittedName>
</protein>
<name>A0A4Z2ING5_9TELE</name>
<evidence type="ECO:0000313" key="1">
    <source>
        <dbReference type="EMBL" id="TNN79600.1"/>
    </source>
</evidence>
<proteinExistence type="predicted"/>
<sequence>MKDFKAFENILRAKRLKCFPRQESVSGQKAAAAATSSRVKAADELRCLSVVLEDEDKHAAIGHREVGGRRPGRPRPPRCSTICRQTCRVTCNICRGVTPGG</sequence>
<accession>A0A4Z2ING5</accession>
<evidence type="ECO:0000313" key="2">
    <source>
        <dbReference type="Proteomes" id="UP000314294"/>
    </source>
</evidence>